<reference evidence="2 3" key="1">
    <citation type="submission" date="2024-09" db="EMBL/GenBank/DDBJ databases">
        <title>Chromosome-scale assembly of Riccia sorocarpa.</title>
        <authorList>
            <person name="Paukszto L."/>
        </authorList>
    </citation>
    <scope>NUCLEOTIDE SEQUENCE [LARGE SCALE GENOMIC DNA]</scope>
    <source>
        <strain evidence="2">LP-2024</strain>
        <tissue evidence="2">Aerial parts of the thallus</tissue>
    </source>
</reference>
<dbReference type="AlphaFoldDB" id="A0ABD3GW59"/>
<keyword evidence="3" id="KW-1185">Reference proteome</keyword>
<accession>A0ABD3GW59</accession>
<evidence type="ECO:0000313" key="2">
    <source>
        <dbReference type="EMBL" id="KAL3683492.1"/>
    </source>
</evidence>
<gene>
    <name evidence="2" type="ORF">R1sor_001514</name>
</gene>
<sequence>MEFVLARENQETSELAGAAELRADMTRDTQPVDDSNLEDEIEELEYAAPDAAPDEENQGDVSESVAEDIPSIGRNEAYPNMNKCESAEASPSAGFASTDRTHAQSTSHANDAGKIASSNSAGKSVDIWRAHPNMDRNTRGLMLVLFQNAQKHKAEFKSALLAAKEKYRLGMLEEPKAAREEESKAWLVKKELDKENIKNIRLDRKNMMIFEQFKVGKNAYKI</sequence>
<comment type="caution">
    <text evidence="2">The sequence shown here is derived from an EMBL/GenBank/DDBJ whole genome shotgun (WGS) entry which is preliminary data.</text>
</comment>
<evidence type="ECO:0000313" key="3">
    <source>
        <dbReference type="Proteomes" id="UP001633002"/>
    </source>
</evidence>
<dbReference type="EMBL" id="JBJQOH010000006">
    <property type="protein sequence ID" value="KAL3683492.1"/>
    <property type="molecule type" value="Genomic_DNA"/>
</dbReference>
<name>A0ABD3GW59_9MARC</name>
<feature type="region of interest" description="Disordered" evidence="1">
    <location>
        <begin position="84"/>
        <end position="120"/>
    </location>
</feature>
<protein>
    <submittedName>
        <fullName evidence="2">Uncharacterized protein</fullName>
    </submittedName>
</protein>
<evidence type="ECO:0000256" key="1">
    <source>
        <dbReference type="SAM" id="MobiDB-lite"/>
    </source>
</evidence>
<organism evidence="2 3">
    <name type="scientific">Riccia sorocarpa</name>
    <dbReference type="NCBI Taxonomy" id="122646"/>
    <lineage>
        <taxon>Eukaryota</taxon>
        <taxon>Viridiplantae</taxon>
        <taxon>Streptophyta</taxon>
        <taxon>Embryophyta</taxon>
        <taxon>Marchantiophyta</taxon>
        <taxon>Marchantiopsida</taxon>
        <taxon>Marchantiidae</taxon>
        <taxon>Marchantiales</taxon>
        <taxon>Ricciaceae</taxon>
        <taxon>Riccia</taxon>
    </lineage>
</organism>
<feature type="region of interest" description="Disordered" evidence="1">
    <location>
        <begin position="1"/>
        <end position="66"/>
    </location>
</feature>
<feature type="compositionally biased region" description="Acidic residues" evidence="1">
    <location>
        <begin position="35"/>
        <end position="45"/>
    </location>
</feature>
<proteinExistence type="predicted"/>
<dbReference type="Proteomes" id="UP001633002">
    <property type="component" value="Unassembled WGS sequence"/>
</dbReference>